<feature type="compositionally biased region" description="Acidic residues" evidence="1">
    <location>
        <begin position="12"/>
        <end position="36"/>
    </location>
</feature>
<evidence type="ECO:0000313" key="4">
    <source>
        <dbReference type="Proteomes" id="UP000005238"/>
    </source>
</evidence>
<dbReference type="HOGENOM" id="CLU_442467_0_0_1"/>
<evidence type="ECO:0000313" key="3">
    <source>
        <dbReference type="EnsemblProtists" id="Phyra74019"/>
    </source>
</evidence>
<reference evidence="4" key="1">
    <citation type="journal article" date="2006" name="Science">
        <title>Phytophthora genome sequences uncover evolutionary origins and mechanisms of pathogenesis.</title>
        <authorList>
            <person name="Tyler B.M."/>
            <person name="Tripathy S."/>
            <person name="Zhang X."/>
            <person name="Dehal P."/>
            <person name="Jiang R.H."/>
            <person name="Aerts A."/>
            <person name="Arredondo F.D."/>
            <person name="Baxter L."/>
            <person name="Bensasson D."/>
            <person name="Beynon J.L."/>
            <person name="Chapman J."/>
            <person name="Damasceno C.M."/>
            <person name="Dorrance A.E."/>
            <person name="Dou D."/>
            <person name="Dickerman A.W."/>
            <person name="Dubchak I.L."/>
            <person name="Garbelotto M."/>
            <person name="Gijzen M."/>
            <person name="Gordon S.G."/>
            <person name="Govers F."/>
            <person name="Grunwald N.J."/>
            <person name="Huang W."/>
            <person name="Ivors K.L."/>
            <person name="Jones R.W."/>
            <person name="Kamoun S."/>
            <person name="Krampis K."/>
            <person name="Lamour K.H."/>
            <person name="Lee M.K."/>
            <person name="McDonald W.H."/>
            <person name="Medina M."/>
            <person name="Meijer H.J."/>
            <person name="Nordberg E.K."/>
            <person name="Maclean D.J."/>
            <person name="Ospina-Giraldo M.D."/>
            <person name="Morris P.F."/>
            <person name="Phuntumart V."/>
            <person name="Putnam N.H."/>
            <person name="Rash S."/>
            <person name="Rose J.K."/>
            <person name="Sakihama Y."/>
            <person name="Salamov A.A."/>
            <person name="Savidor A."/>
            <person name="Scheuring C.F."/>
            <person name="Smith B.M."/>
            <person name="Sobral B.W."/>
            <person name="Terry A."/>
            <person name="Torto-Alalibo T.A."/>
            <person name="Win J."/>
            <person name="Xu Z."/>
            <person name="Zhang H."/>
            <person name="Grigoriev I.V."/>
            <person name="Rokhsar D.S."/>
            <person name="Boore J.L."/>
        </authorList>
    </citation>
    <scope>NUCLEOTIDE SEQUENCE [LARGE SCALE GENOMIC DNA]</scope>
    <source>
        <strain evidence="4">Pr102</strain>
    </source>
</reference>
<keyword evidence="4" id="KW-1185">Reference proteome</keyword>
<sequence>MDISQLLNNDSDGADWEFEASEAEEADESPEDEADDGGGAAAESDGEEAPPVSTSPSAQRRTGNAYVDHLIQASGLHIKDRGELGLFSLFFTREFRTSLQTWTNEMLKTKGRFEATEFEIDAYIGLEIAMSFNPVTEIKELWSQKLFMSQSDFASTMARNRFESIRARFQIHAPESVPVERRELDPLWHSRRLMAQIQEKFATIAVPVGAVSLDDNTVRTKARSLAKTFLSSKPDKYGVRFYAVVGWESLHAYSVWDNGSGNRTRTTPAERYVGVFPALRTPLFRTLDRGDIPISRKDPSVLWVAMCGHLTKQYPAQDGHRLLVCDNFYTRHNLAKTLMAFTDGEMRMLGTVRISLQGKWNAAALETAKARVDAAERGSWELVAAVDVAPGWEKLQEKHKRAQKKLPPHLQTEYVASMTVAAGAGYIVFRDKLTVIFYTNDLAGTPSQRVLPGNSPEAIWLCRGLAPLRRWTADRVMHRQTFRVPSMVVAYNLFMNGVDRVGQLRSTNPIRRKEKRLSMSILTWALDLALINAFTLLKKVAGEDATRVTLRDFKQRVAEKLTAVQRVRVEKQRRRQPVPNEPIADVVGADDSSHAITPNSTQHSAVIELPQRPLHVAG</sequence>
<dbReference type="InterPro" id="IPR029526">
    <property type="entry name" value="PGBD"/>
</dbReference>
<feature type="compositionally biased region" description="Polar residues" evidence="1">
    <location>
        <begin position="1"/>
        <end position="11"/>
    </location>
</feature>
<dbReference type="EMBL" id="DS566003">
    <property type="status" value="NOT_ANNOTATED_CDS"/>
    <property type="molecule type" value="Genomic_DNA"/>
</dbReference>
<dbReference type="InParanoid" id="H3GEE4"/>
<feature type="compositionally biased region" description="Polar residues" evidence="1">
    <location>
        <begin position="52"/>
        <end position="61"/>
    </location>
</feature>
<dbReference type="PANTHER" id="PTHR46599">
    <property type="entry name" value="PIGGYBAC TRANSPOSABLE ELEMENT-DERIVED PROTEIN 4"/>
    <property type="match status" value="1"/>
</dbReference>
<dbReference type="Pfam" id="PF13843">
    <property type="entry name" value="DDE_Tnp_1_7"/>
    <property type="match status" value="1"/>
</dbReference>
<dbReference type="eggNOG" id="ENOG502RGAU">
    <property type="taxonomic scope" value="Eukaryota"/>
</dbReference>
<evidence type="ECO:0000259" key="2">
    <source>
        <dbReference type="Pfam" id="PF13843"/>
    </source>
</evidence>
<dbReference type="AlphaFoldDB" id="H3GEE4"/>
<dbReference type="Proteomes" id="UP000005238">
    <property type="component" value="Unassembled WGS sequence"/>
</dbReference>
<feature type="domain" description="PiggyBac transposable element-derived protein" evidence="2">
    <location>
        <begin position="85"/>
        <end position="245"/>
    </location>
</feature>
<dbReference type="PANTHER" id="PTHR46599:SF3">
    <property type="entry name" value="PIGGYBAC TRANSPOSABLE ELEMENT-DERIVED PROTEIN 4"/>
    <property type="match status" value="1"/>
</dbReference>
<accession>H3GEE4</accession>
<dbReference type="OMA" id="GCEQCNV"/>
<organism evidence="3 4">
    <name type="scientific">Phytophthora ramorum</name>
    <name type="common">Sudden oak death agent</name>
    <dbReference type="NCBI Taxonomy" id="164328"/>
    <lineage>
        <taxon>Eukaryota</taxon>
        <taxon>Sar</taxon>
        <taxon>Stramenopiles</taxon>
        <taxon>Oomycota</taxon>
        <taxon>Peronosporomycetes</taxon>
        <taxon>Peronosporales</taxon>
        <taxon>Peronosporaceae</taxon>
        <taxon>Phytophthora</taxon>
    </lineage>
</organism>
<evidence type="ECO:0000256" key="1">
    <source>
        <dbReference type="SAM" id="MobiDB-lite"/>
    </source>
</evidence>
<proteinExistence type="predicted"/>
<dbReference type="EnsemblProtists" id="Phyra74019">
    <property type="protein sequence ID" value="Phyra74019"/>
    <property type="gene ID" value="Phyra74019"/>
</dbReference>
<name>H3GEE4_PHYRM</name>
<protein>
    <recommendedName>
        <fullName evidence="2">PiggyBac transposable element-derived protein domain-containing protein</fullName>
    </recommendedName>
</protein>
<feature type="region of interest" description="Disordered" evidence="1">
    <location>
        <begin position="1"/>
        <end position="61"/>
    </location>
</feature>
<reference evidence="3" key="2">
    <citation type="submission" date="2015-06" db="UniProtKB">
        <authorList>
            <consortium name="EnsemblProtists"/>
        </authorList>
    </citation>
    <scope>IDENTIFICATION</scope>
    <source>
        <strain evidence="3">Pr102</strain>
    </source>
</reference>